<evidence type="ECO:0000313" key="2">
    <source>
        <dbReference type="Proteomes" id="UP001598130"/>
    </source>
</evidence>
<keyword evidence="2" id="KW-1185">Reference proteome</keyword>
<comment type="caution">
    <text evidence="1">The sequence shown here is derived from an EMBL/GenBank/DDBJ whole genome shotgun (WGS) entry which is preliminary data.</text>
</comment>
<reference evidence="1 2" key="1">
    <citation type="submission" date="2022-09" db="EMBL/GenBank/DDBJ databases">
        <title>New species of Phenylobacterium.</title>
        <authorList>
            <person name="Mieszkin S."/>
        </authorList>
    </citation>
    <scope>NUCLEOTIDE SEQUENCE [LARGE SCALE GENOMIC DNA]</scope>
    <source>
        <strain evidence="1 2">HK31-G</strain>
    </source>
</reference>
<accession>A0ABW6CUM4</accession>
<protein>
    <submittedName>
        <fullName evidence="1">Uncharacterized protein</fullName>
    </submittedName>
</protein>
<sequence>MRQGELTLDQMLADPIVRLLMRRDGVEEADVRMLMARLHQQRAARTWSATCGEVGLGPIDI</sequence>
<proteinExistence type="predicted"/>
<dbReference type="Proteomes" id="UP001598130">
    <property type="component" value="Unassembled WGS sequence"/>
</dbReference>
<dbReference type="EMBL" id="JAOTJD010000072">
    <property type="protein sequence ID" value="MFD3266624.1"/>
    <property type="molecule type" value="Genomic_DNA"/>
</dbReference>
<name>A0ABW6CUM4_9CAUL</name>
<feature type="non-terminal residue" evidence="1">
    <location>
        <position position="61"/>
    </location>
</feature>
<evidence type="ECO:0000313" key="1">
    <source>
        <dbReference type="EMBL" id="MFD3266624.1"/>
    </source>
</evidence>
<gene>
    <name evidence="1" type="ORF">OCL97_22015</name>
</gene>
<organism evidence="1 2">
    <name type="scientific">Phenylobacterium ferrooxidans</name>
    <dbReference type="NCBI Taxonomy" id="2982689"/>
    <lineage>
        <taxon>Bacteria</taxon>
        <taxon>Pseudomonadati</taxon>
        <taxon>Pseudomonadota</taxon>
        <taxon>Alphaproteobacteria</taxon>
        <taxon>Caulobacterales</taxon>
        <taxon>Caulobacteraceae</taxon>
        <taxon>Phenylobacterium</taxon>
    </lineage>
</organism>
<dbReference type="RefSeq" id="WP_377371857.1">
    <property type="nucleotide sequence ID" value="NZ_JAOTJD010000072.1"/>
</dbReference>